<dbReference type="GO" id="GO:0050660">
    <property type="term" value="F:flavin adenine dinucleotide binding"/>
    <property type="evidence" value="ECO:0007669"/>
    <property type="project" value="InterPro"/>
</dbReference>
<sequence length="423" mass="44390">MSDTPIPAAAGTLHAALTPAGAALLDLLTGHLPGVHNAADHCNRTGTFPGDVFKAFGESGVLGATVPRRLGGLGLDRLYDVATALLTVAEVDASTALALHAQFSRGLTFTYEWLHGEPHARQLAERVLRAMALGDPVSGGVKEHPSAVTTITPDGHGGWRLNGRTTMVTMAPVAKHIITVAQTRGDGCPVRLATVLVSPDNPGVTVLDNWDGLGMRASGTVDVLYEDAGVPGADVLVRGAVGAQHDGALAGQTVSSITMLGIYLGVAQAARDWAVRHVARGGQAPPAAVRPLVAEIDARLYMLRATAGSALLNADTAAQEITDVAVRGRSMMVPFQYAKLMVNRHAPALVDDCLTLVGGATYSAGHPLARMLRDIRANNFMQPYNYIDGVEFLSAHALDLPYDSNYISARAARSLRSERSGPR</sequence>
<comment type="caution">
    <text evidence="9">The sequence shown here is derived from an EMBL/GenBank/DDBJ whole genome shotgun (WGS) entry which is preliminary data.</text>
</comment>
<dbReference type="Gene3D" id="1.10.540.10">
    <property type="entry name" value="Acyl-CoA dehydrogenase/oxidase, N-terminal domain"/>
    <property type="match status" value="1"/>
</dbReference>
<evidence type="ECO:0000259" key="7">
    <source>
        <dbReference type="Pfam" id="PF02770"/>
    </source>
</evidence>
<evidence type="ECO:0000256" key="3">
    <source>
        <dbReference type="ARBA" id="ARBA00022630"/>
    </source>
</evidence>
<dbReference type="Pfam" id="PF02771">
    <property type="entry name" value="Acyl-CoA_dh_N"/>
    <property type="match status" value="1"/>
</dbReference>
<dbReference type="PIRSF" id="PIRSF016578">
    <property type="entry name" value="HsaA"/>
    <property type="match status" value="1"/>
</dbReference>
<evidence type="ECO:0000256" key="5">
    <source>
        <dbReference type="RuleBase" id="RU362125"/>
    </source>
</evidence>
<dbReference type="Gene3D" id="1.20.140.10">
    <property type="entry name" value="Butyryl-CoA Dehydrogenase, subunit A, domain 3"/>
    <property type="match status" value="1"/>
</dbReference>
<name>A0A919NA57_9ACTN</name>
<dbReference type="InterPro" id="IPR006091">
    <property type="entry name" value="Acyl-CoA_Oxase/DH_mid-dom"/>
</dbReference>
<dbReference type="Proteomes" id="UP000629619">
    <property type="component" value="Unassembled WGS sequence"/>
</dbReference>
<evidence type="ECO:0000313" key="9">
    <source>
        <dbReference type="EMBL" id="GIF07050.1"/>
    </source>
</evidence>
<comment type="cofactor">
    <cofactor evidence="1 5">
        <name>FAD</name>
        <dbReference type="ChEBI" id="CHEBI:57692"/>
    </cofactor>
</comment>
<proteinExistence type="inferred from homology"/>
<keyword evidence="5" id="KW-0560">Oxidoreductase</keyword>
<feature type="domain" description="Acyl-CoA dehydrogenase/oxidase C-terminal" evidence="6">
    <location>
        <begin position="258"/>
        <end position="380"/>
    </location>
</feature>
<dbReference type="SUPFAM" id="SSF47203">
    <property type="entry name" value="Acyl-CoA dehydrogenase C-terminal domain-like"/>
    <property type="match status" value="1"/>
</dbReference>
<dbReference type="Pfam" id="PF02770">
    <property type="entry name" value="Acyl-CoA_dh_M"/>
    <property type="match status" value="1"/>
</dbReference>
<dbReference type="AlphaFoldDB" id="A0A919NA57"/>
<feature type="domain" description="Acyl-CoA dehydrogenase/oxidase N-terminal" evidence="8">
    <location>
        <begin position="37"/>
        <end position="103"/>
    </location>
</feature>
<evidence type="ECO:0000313" key="10">
    <source>
        <dbReference type="Proteomes" id="UP000629619"/>
    </source>
</evidence>
<organism evidence="9 10">
    <name type="scientific">Actinoplanes siamensis</name>
    <dbReference type="NCBI Taxonomy" id="1223317"/>
    <lineage>
        <taxon>Bacteria</taxon>
        <taxon>Bacillati</taxon>
        <taxon>Actinomycetota</taxon>
        <taxon>Actinomycetes</taxon>
        <taxon>Micromonosporales</taxon>
        <taxon>Micromonosporaceae</taxon>
        <taxon>Actinoplanes</taxon>
    </lineage>
</organism>
<evidence type="ECO:0000259" key="8">
    <source>
        <dbReference type="Pfam" id="PF02771"/>
    </source>
</evidence>
<dbReference type="InterPro" id="IPR037069">
    <property type="entry name" value="AcylCoA_DH/ox_N_sf"/>
</dbReference>
<evidence type="ECO:0000259" key="6">
    <source>
        <dbReference type="Pfam" id="PF00441"/>
    </source>
</evidence>
<keyword evidence="4 5" id="KW-0274">FAD</keyword>
<dbReference type="InterPro" id="IPR036250">
    <property type="entry name" value="AcylCo_DH-like_C"/>
</dbReference>
<dbReference type="InterPro" id="IPR009100">
    <property type="entry name" value="AcylCoA_DH/oxidase_NM_dom_sf"/>
</dbReference>
<dbReference type="RefSeq" id="WP_203682467.1">
    <property type="nucleotide sequence ID" value="NZ_BOMW01000044.1"/>
</dbReference>
<comment type="similarity">
    <text evidence="2 5">Belongs to the acyl-CoA dehydrogenase family.</text>
</comment>
<dbReference type="InterPro" id="IPR013786">
    <property type="entry name" value="AcylCoA_DH/ox_N"/>
</dbReference>
<reference evidence="9" key="1">
    <citation type="submission" date="2021-01" db="EMBL/GenBank/DDBJ databases">
        <title>Whole genome shotgun sequence of Actinoplanes siamensis NBRC 109076.</title>
        <authorList>
            <person name="Komaki H."/>
            <person name="Tamura T."/>
        </authorList>
    </citation>
    <scope>NUCLEOTIDE SEQUENCE</scope>
    <source>
        <strain evidence="9">NBRC 109076</strain>
    </source>
</reference>
<accession>A0A919NA57</accession>
<evidence type="ECO:0000256" key="1">
    <source>
        <dbReference type="ARBA" id="ARBA00001974"/>
    </source>
</evidence>
<keyword evidence="10" id="KW-1185">Reference proteome</keyword>
<dbReference type="SUPFAM" id="SSF56645">
    <property type="entry name" value="Acyl-CoA dehydrogenase NM domain-like"/>
    <property type="match status" value="1"/>
</dbReference>
<dbReference type="Gene3D" id="2.40.110.10">
    <property type="entry name" value="Butyryl-CoA Dehydrogenase, subunit A, domain 2"/>
    <property type="match status" value="1"/>
</dbReference>
<dbReference type="CDD" id="cd00567">
    <property type="entry name" value="ACAD"/>
    <property type="match status" value="1"/>
</dbReference>
<keyword evidence="3 5" id="KW-0285">Flavoprotein</keyword>
<dbReference type="GO" id="GO:0003995">
    <property type="term" value="F:acyl-CoA dehydrogenase activity"/>
    <property type="evidence" value="ECO:0007669"/>
    <property type="project" value="TreeGrafter"/>
</dbReference>
<dbReference type="PANTHER" id="PTHR43884:SF12">
    <property type="entry name" value="ISOVALERYL-COA DEHYDROGENASE, MITOCHONDRIAL-RELATED"/>
    <property type="match status" value="1"/>
</dbReference>
<protein>
    <submittedName>
        <fullName evidence="9">Acyl-CoA dehydrogenase</fullName>
    </submittedName>
</protein>
<dbReference type="InterPro" id="IPR009075">
    <property type="entry name" value="AcylCo_DH/oxidase_C"/>
</dbReference>
<gene>
    <name evidence="9" type="ORF">Asi03nite_45880</name>
</gene>
<evidence type="ECO:0000256" key="2">
    <source>
        <dbReference type="ARBA" id="ARBA00009347"/>
    </source>
</evidence>
<feature type="domain" description="Acyl-CoA oxidase/dehydrogenase middle" evidence="7">
    <location>
        <begin position="146"/>
        <end position="227"/>
    </location>
</feature>
<dbReference type="Pfam" id="PF00441">
    <property type="entry name" value="Acyl-CoA_dh_1"/>
    <property type="match status" value="1"/>
</dbReference>
<dbReference type="EMBL" id="BOMW01000044">
    <property type="protein sequence ID" value="GIF07050.1"/>
    <property type="molecule type" value="Genomic_DNA"/>
</dbReference>
<dbReference type="InterPro" id="IPR046373">
    <property type="entry name" value="Acyl-CoA_Oxase/DH_mid-dom_sf"/>
</dbReference>
<dbReference type="PANTHER" id="PTHR43884">
    <property type="entry name" value="ACYL-COA DEHYDROGENASE"/>
    <property type="match status" value="1"/>
</dbReference>
<evidence type="ECO:0000256" key="4">
    <source>
        <dbReference type="ARBA" id="ARBA00022827"/>
    </source>
</evidence>